<dbReference type="CTD" id="36337754"/>
<evidence type="ECO:0000313" key="1">
    <source>
        <dbReference type="EMBL" id="EUB62945.1"/>
    </source>
</evidence>
<keyword evidence="2" id="KW-1185">Reference proteome</keyword>
<sequence length="120" mass="13414">MSATPRSLLCKPTVTLFMQEEAAFTTATCVAFKEEGESDYLKYPIYFHPVKEFEKEILADFTSLLEVVFTAASCISLGEEGVVRGGGAMHRLKVFVTAGWILVVNTPQLDKQTKYLRWLG</sequence>
<comment type="caution">
    <text evidence="1">The sequence shown here is derived from an EMBL/GenBank/DDBJ whole genome shotgun (WGS) entry which is preliminary data.</text>
</comment>
<organism evidence="1 2">
    <name type="scientific">Echinococcus granulosus</name>
    <name type="common">Hydatid tapeworm</name>
    <dbReference type="NCBI Taxonomy" id="6210"/>
    <lineage>
        <taxon>Eukaryota</taxon>
        <taxon>Metazoa</taxon>
        <taxon>Spiralia</taxon>
        <taxon>Lophotrochozoa</taxon>
        <taxon>Platyhelminthes</taxon>
        <taxon>Cestoda</taxon>
        <taxon>Eucestoda</taxon>
        <taxon>Cyclophyllidea</taxon>
        <taxon>Taeniidae</taxon>
        <taxon>Echinococcus</taxon>
        <taxon>Echinococcus granulosus group</taxon>
    </lineage>
</organism>
<protein>
    <submittedName>
        <fullName evidence="1">Uncharacterized protein</fullName>
    </submittedName>
</protein>
<dbReference type="Proteomes" id="UP000019149">
    <property type="component" value="Unassembled WGS sequence"/>
</dbReference>
<accession>W6UN22</accession>
<gene>
    <name evidence="1" type="ORF">EGR_02039</name>
</gene>
<dbReference type="GeneID" id="36337754"/>
<dbReference type="AlphaFoldDB" id="W6UN22"/>
<evidence type="ECO:0000313" key="2">
    <source>
        <dbReference type="Proteomes" id="UP000019149"/>
    </source>
</evidence>
<dbReference type="EMBL" id="APAU02000009">
    <property type="protein sequence ID" value="EUB62945.1"/>
    <property type="molecule type" value="Genomic_DNA"/>
</dbReference>
<reference evidence="1 2" key="1">
    <citation type="journal article" date="2013" name="Nat. Genet.">
        <title>The genome of the hydatid tapeworm Echinococcus granulosus.</title>
        <authorList>
            <person name="Zheng H."/>
            <person name="Zhang W."/>
            <person name="Zhang L."/>
            <person name="Zhang Z."/>
            <person name="Li J."/>
            <person name="Lu G."/>
            <person name="Zhu Y."/>
            <person name="Wang Y."/>
            <person name="Huang Y."/>
            <person name="Liu J."/>
            <person name="Kang H."/>
            <person name="Chen J."/>
            <person name="Wang L."/>
            <person name="Chen A."/>
            <person name="Yu S."/>
            <person name="Gao Z."/>
            <person name="Jin L."/>
            <person name="Gu W."/>
            <person name="Wang Z."/>
            <person name="Zhao L."/>
            <person name="Shi B."/>
            <person name="Wen H."/>
            <person name="Lin R."/>
            <person name="Jones M.K."/>
            <person name="Brejova B."/>
            <person name="Vinar T."/>
            <person name="Zhao G."/>
            <person name="McManus D.P."/>
            <person name="Chen Z."/>
            <person name="Zhou Y."/>
            <person name="Wang S."/>
        </authorList>
    </citation>
    <scope>NUCLEOTIDE SEQUENCE [LARGE SCALE GENOMIC DNA]</scope>
</reference>
<dbReference type="RefSeq" id="XP_024354141.1">
    <property type="nucleotide sequence ID" value="XM_024491288.1"/>
</dbReference>
<proteinExistence type="predicted"/>
<dbReference type="KEGG" id="egl:EGR_02039"/>
<name>W6UN22_ECHGR</name>